<keyword evidence="3" id="KW-0862">Zinc</keyword>
<evidence type="ECO:0000256" key="4">
    <source>
        <dbReference type="PROSITE-ProRule" id="PRU00601"/>
    </source>
</evidence>
<proteinExistence type="predicted"/>
<dbReference type="GO" id="GO:0061630">
    <property type="term" value="F:ubiquitin protein ligase activity"/>
    <property type="evidence" value="ECO:0007669"/>
    <property type="project" value="TreeGrafter"/>
</dbReference>
<keyword evidence="2 4" id="KW-0863">Zinc-finger</keyword>
<feature type="region of interest" description="Disordered" evidence="5">
    <location>
        <begin position="435"/>
        <end position="460"/>
    </location>
</feature>
<gene>
    <name evidence="9" type="ORF">HINF_LOCUS16566</name>
    <name evidence="10" type="ORF">HINF_LOCUS18850</name>
</gene>
<dbReference type="PANTHER" id="PTHR21319">
    <property type="entry name" value="RING FINGER AND CHY ZINC FINGER DOMAIN-CONTAINING PROTEIN 1"/>
    <property type="match status" value="1"/>
</dbReference>
<dbReference type="SUPFAM" id="SSF57850">
    <property type="entry name" value="RING/U-box"/>
    <property type="match status" value="1"/>
</dbReference>
<feature type="domain" description="CHY-type" evidence="7">
    <location>
        <begin position="96"/>
        <end position="162"/>
    </location>
</feature>
<dbReference type="Proteomes" id="UP001642409">
    <property type="component" value="Unassembled WGS sequence"/>
</dbReference>
<evidence type="ECO:0000259" key="7">
    <source>
        <dbReference type="PROSITE" id="PS51266"/>
    </source>
</evidence>
<dbReference type="Pfam" id="PF13639">
    <property type="entry name" value="zf-RING_2"/>
    <property type="match status" value="1"/>
</dbReference>
<evidence type="ECO:0000259" key="8">
    <source>
        <dbReference type="PROSITE" id="PS51270"/>
    </source>
</evidence>
<dbReference type="GO" id="GO:0008270">
    <property type="term" value="F:zinc ion binding"/>
    <property type="evidence" value="ECO:0007669"/>
    <property type="project" value="UniProtKB-KW"/>
</dbReference>
<dbReference type="GO" id="GO:0006511">
    <property type="term" value="P:ubiquitin-dependent protein catabolic process"/>
    <property type="evidence" value="ECO:0007669"/>
    <property type="project" value="TreeGrafter"/>
</dbReference>
<evidence type="ECO:0000256" key="3">
    <source>
        <dbReference type="ARBA" id="ARBA00022833"/>
    </source>
</evidence>
<evidence type="ECO:0000256" key="1">
    <source>
        <dbReference type="ARBA" id="ARBA00022723"/>
    </source>
</evidence>
<dbReference type="InterPro" id="IPR017921">
    <property type="entry name" value="Znf_CTCHY"/>
</dbReference>
<dbReference type="PROSITE" id="PS51270">
    <property type="entry name" value="ZF_CTCHY"/>
    <property type="match status" value="1"/>
</dbReference>
<dbReference type="EMBL" id="CAXDID020000049">
    <property type="protein sequence ID" value="CAL6004375.1"/>
    <property type="molecule type" value="Genomic_DNA"/>
</dbReference>
<evidence type="ECO:0000313" key="11">
    <source>
        <dbReference type="Proteomes" id="UP001642409"/>
    </source>
</evidence>
<dbReference type="Pfam" id="PF05495">
    <property type="entry name" value="zf-CHY"/>
    <property type="match status" value="1"/>
</dbReference>
<comment type="caution">
    <text evidence="9">The sequence shown here is derived from an EMBL/GenBank/DDBJ whole genome shotgun (WGS) entry which is preliminary data.</text>
</comment>
<evidence type="ECO:0000256" key="2">
    <source>
        <dbReference type="ARBA" id="ARBA00022771"/>
    </source>
</evidence>
<name>A0AA86NZV1_9EUKA</name>
<keyword evidence="1" id="KW-0479">Metal-binding</keyword>
<dbReference type="InterPro" id="IPR013083">
    <property type="entry name" value="Znf_RING/FYVE/PHD"/>
</dbReference>
<dbReference type="Gene3D" id="3.30.40.10">
    <property type="entry name" value="Zinc/RING finger domain, C3HC4 (zinc finger)"/>
    <property type="match status" value="1"/>
</dbReference>
<organism evidence="9">
    <name type="scientific">Hexamita inflata</name>
    <dbReference type="NCBI Taxonomy" id="28002"/>
    <lineage>
        <taxon>Eukaryota</taxon>
        <taxon>Metamonada</taxon>
        <taxon>Diplomonadida</taxon>
        <taxon>Hexamitidae</taxon>
        <taxon>Hexamitinae</taxon>
        <taxon>Hexamita</taxon>
    </lineage>
</organism>
<reference evidence="10 11" key="2">
    <citation type="submission" date="2024-07" db="EMBL/GenBank/DDBJ databases">
        <authorList>
            <person name="Akdeniz Z."/>
        </authorList>
    </citation>
    <scope>NUCLEOTIDE SEQUENCE [LARGE SCALE GENOMIC DNA]</scope>
</reference>
<protein>
    <submittedName>
        <fullName evidence="9">CHY zinc finger domain-containing protein</fullName>
    </submittedName>
    <submittedName>
        <fullName evidence="10">CHY_zinc finger domain-containing protein</fullName>
    </submittedName>
</protein>
<evidence type="ECO:0000313" key="9">
    <source>
        <dbReference type="EMBL" id="CAI9928921.1"/>
    </source>
</evidence>
<dbReference type="GO" id="GO:0005634">
    <property type="term" value="C:nucleus"/>
    <property type="evidence" value="ECO:0007669"/>
    <property type="project" value="TreeGrafter"/>
</dbReference>
<accession>A0AA86NZV1</accession>
<keyword evidence="11" id="KW-1185">Reference proteome</keyword>
<dbReference type="AlphaFoldDB" id="A0AA86NZV1"/>
<dbReference type="SMART" id="SM00184">
    <property type="entry name" value="RING"/>
    <property type="match status" value="2"/>
</dbReference>
<dbReference type="InterPro" id="IPR037275">
    <property type="entry name" value="Znf_CTCHY_sf"/>
</dbReference>
<dbReference type="InterPro" id="IPR008913">
    <property type="entry name" value="Znf_CHY"/>
</dbReference>
<reference evidence="9" key="1">
    <citation type="submission" date="2023-06" db="EMBL/GenBank/DDBJ databases">
        <authorList>
            <person name="Kurt Z."/>
        </authorList>
    </citation>
    <scope>NUCLEOTIDE SEQUENCE</scope>
</reference>
<feature type="domain" description="CTCHY-type" evidence="8">
    <location>
        <begin position="164"/>
        <end position="230"/>
    </location>
</feature>
<evidence type="ECO:0000256" key="5">
    <source>
        <dbReference type="SAM" id="MobiDB-lite"/>
    </source>
</evidence>
<dbReference type="SUPFAM" id="SSF161219">
    <property type="entry name" value="CHY zinc finger-like"/>
    <property type="match status" value="1"/>
</dbReference>
<sequence>MNCQQQNRVIVAQVFSIKTDLMLVDDIENQNIIKTFTFDILSEERYDLQQLLNKCFPHHLKSVYNPIVSDFENMEDFSESSLLNVDKMDIIYIKYFEQSGIGCDHYITNCALQCDQCSNFYCCRFCHDEAESHKLNRAVSNIRCLICNTTQSLSPSCQACLTPFAQYFCPICKIFSDVSTESKPRFHCAQCDSCVNGLQNKMTHCSKCNCCLKKTDFNQHVCEQPELCCVCMQQLSESTTPFVLMECRHWIHQRCYQELLQKNIFSCPMCRKFIVTKEEREKVLNLVKERYQRTIIPRYLTQNVKVHCMDCGKDSVHAEHPMCYFCAHCGLFNVELIEYIEQKPDQNTIQPVTFSTENIRKVLINQYGYELEVQLNAALIKKMNQLLVQPEIVDKVVEILNSDILPGNFDEFLGRVIKEVEEEEWGEGEIMYEEWEEEEEGQENTEQLQEKEFEGDVDSK</sequence>
<dbReference type="InterPro" id="IPR037274">
    <property type="entry name" value="Znf_CHY_sf"/>
</dbReference>
<dbReference type="EMBL" id="CATOUU010000424">
    <property type="protein sequence ID" value="CAI9928921.1"/>
    <property type="molecule type" value="Genomic_DNA"/>
</dbReference>
<feature type="domain" description="RING-type" evidence="6">
    <location>
        <begin position="228"/>
        <end position="271"/>
    </location>
</feature>
<dbReference type="PROSITE" id="PS50089">
    <property type="entry name" value="ZF_RING_2"/>
    <property type="match status" value="1"/>
</dbReference>
<feature type="compositionally biased region" description="Basic and acidic residues" evidence="5">
    <location>
        <begin position="448"/>
        <end position="460"/>
    </location>
</feature>
<dbReference type="SUPFAM" id="SSF161245">
    <property type="entry name" value="Zinc hairpin stack"/>
    <property type="match status" value="1"/>
</dbReference>
<dbReference type="PROSITE" id="PS51266">
    <property type="entry name" value="ZF_CHY"/>
    <property type="match status" value="1"/>
</dbReference>
<dbReference type="InterPro" id="IPR001841">
    <property type="entry name" value="Znf_RING"/>
</dbReference>
<evidence type="ECO:0000259" key="6">
    <source>
        <dbReference type="PROSITE" id="PS50089"/>
    </source>
</evidence>
<dbReference type="GO" id="GO:0016567">
    <property type="term" value="P:protein ubiquitination"/>
    <property type="evidence" value="ECO:0007669"/>
    <property type="project" value="TreeGrafter"/>
</dbReference>
<evidence type="ECO:0000313" key="10">
    <source>
        <dbReference type="EMBL" id="CAL6004375.1"/>
    </source>
</evidence>